<dbReference type="PANTHER" id="PTHR12019">
    <property type="entry name" value="LAMINA-ASSOCIATED POLYPEPTIDE THYMOPOIETIN"/>
    <property type="match status" value="1"/>
</dbReference>
<evidence type="ECO:0000256" key="7">
    <source>
        <dbReference type="SAM" id="Phobius"/>
    </source>
</evidence>
<dbReference type="PANTHER" id="PTHR12019:SF22">
    <property type="entry name" value="LAMINA-ASSOCIATED POLYPEPTIDE 2, ISOFORMS BETA_GAMMA"/>
    <property type="match status" value="1"/>
</dbReference>
<reference evidence="10" key="1">
    <citation type="submission" date="2021-04" db="EMBL/GenBank/DDBJ databases">
        <authorList>
            <consortium name="Wellcome Sanger Institute Data Sharing"/>
        </authorList>
    </citation>
    <scope>NUCLEOTIDE SEQUENCE [LARGE SCALE GENOMIC DNA]</scope>
</reference>
<evidence type="ECO:0000256" key="6">
    <source>
        <dbReference type="SAM" id="MobiDB-lite"/>
    </source>
</evidence>
<evidence type="ECO:0000259" key="8">
    <source>
        <dbReference type="PROSITE" id="PS50954"/>
    </source>
</evidence>
<dbReference type="GO" id="GO:0005635">
    <property type="term" value="C:nuclear envelope"/>
    <property type="evidence" value="ECO:0007669"/>
    <property type="project" value="UniProtKB-ARBA"/>
</dbReference>
<dbReference type="Pfam" id="PF08198">
    <property type="entry name" value="Thymopoietin"/>
    <property type="match status" value="1"/>
</dbReference>
<feature type="region of interest" description="Disordered" evidence="6">
    <location>
        <begin position="116"/>
        <end position="174"/>
    </location>
</feature>
<feature type="domain" description="LEM-like" evidence="9">
    <location>
        <begin position="5"/>
        <end position="48"/>
    </location>
</feature>
<dbReference type="PROSITE" id="PS50954">
    <property type="entry name" value="LEM"/>
    <property type="match status" value="1"/>
</dbReference>
<dbReference type="Gene3D" id="1.10.720.40">
    <property type="match status" value="2"/>
</dbReference>
<keyword evidence="11" id="KW-1185">Reference proteome</keyword>
<dbReference type="SMART" id="SM01261">
    <property type="entry name" value="Thymopoietin"/>
    <property type="match status" value="1"/>
</dbReference>
<comment type="similarity">
    <text evidence="1">Belongs to the LEM family.</text>
</comment>
<sequence>MPLFVEDPAHLSKSRLKSDLVAHSVALPPGESKKQLYVELHLKHIDRKTCAGFSSDEDDQETQDAAEENREVPDPSGLTDEDLKAALLRHGVKAGPIVASTRALYERKLKKLLQSDGHGQLNGAEKGVLYSDSEEEEETGEEDDAESDSEGEKQPVEQSDQAQQESSQEPDKDAFKDLFPDIKATPTGIYASRRRPIKGAAGRPVQYAYPDTPASPMTLERREVERRLVPIHVQLLVFLILACLLYFIYVCVEDGTLNPFVALLDSLHQGSGSEDGLLLQAKTQDTPALYGQE</sequence>
<evidence type="ECO:0000256" key="3">
    <source>
        <dbReference type="ARBA" id="ARBA00022553"/>
    </source>
</evidence>
<keyword evidence="4" id="KW-0007">Acetylation</keyword>
<accession>A0A3Q1JSR4</accession>
<dbReference type="Pfam" id="PF03020">
    <property type="entry name" value="LEM"/>
    <property type="match status" value="1"/>
</dbReference>
<dbReference type="GO" id="GO:0003677">
    <property type="term" value="F:DNA binding"/>
    <property type="evidence" value="ECO:0007669"/>
    <property type="project" value="UniProtKB-KW"/>
</dbReference>
<proteinExistence type="inferred from homology"/>
<feature type="region of interest" description="Disordered" evidence="6">
    <location>
        <begin position="49"/>
        <end position="79"/>
    </location>
</feature>
<keyword evidence="3" id="KW-0597">Phosphoprotein</keyword>
<dbReference type="InterPro" id="IPR051656">
    <property type="entry name" value="LEM_domain"/>
</dbReference>
<dbReference type="FunFam" id="1.10.720.40:FF:000001">
    <property type="entry name" value="LEM domain containing 2, isoform CRA_a"/>
    <property type="match status" value="2"/>
</dbReference>
<feature type="transmembrane region" description="Helical" evidence="7">
    <location>
        <begin position="228"/>
        <end position="249"/>
    </location>
</feature>
<feature type="compositionally biased region" description="Acidic residues" evidence="6">
    <location>
        <begin position="55"/>
        <end position="66"/>
    </location>
</feature>
<keyword evidence="7" id="KW-0812">Transmembrane</keyword>
<evidence type="ECO:0000313" key="10">
    <source>
        <dbReference type="Ensembl" id="ENSATEP00000033989.3"/>
    </source>
</evidence>
<keyword evidence="5" id="KW-0238">DNA-binding</keyword>
<organism evidence="10 11">
    <name type="scientific">Anabas testudineus</name>
    <name type="common">Climbing perch</name>
    <name type="synonym">Anthias testudineus</name>
    <dbReference type="NCBI Taxonomy" id="64144"/>
    <lineage>
        <taxon>Eukaryota</taxon>
        <taxon>Metazoa</taxon>
        <taxon>Chordata</taxon>
        <taxon>Craniata</taxon>
        <taxon>Vertebrata</taxon>
        <taxon>Euteleostomi</taxon>
        <taxon>Actinopterygii</taxon>
        <taxon>Neopterygii</taxon>
        <taxon>Teleostei</taxon>
        <taxon>Neoteleostei</taxon>
        <taxon>Acanthomorphata</taxon>
        <taxon>Anabantaria</taxon>
        <taxon>Anabantiformes</taxon>
        <taxon>Anabantoidei</taxon>
        <taxon>Anabantidae</taxon>
        <taxon>Anabas</taxon>
    </lineage>
</organism>
<evidence type="ECO:0008006" key="12">
    <source>
        <dbReference type="Google" id="ProtNLM"/>
    </source>
</evidence>
<dbReference type="GeneTree" id="ENSGT00940000154098"/>
<feature type="compositionally biased region" description="Acidic residues" evidence="6">
    <location>
        <begin position="132"/>
        <end position="149"/>
    </location>
</feature>
<evidence type="ECO:0000256" key="5">
    <source>
        <dbReference type="ARBA" id="ARBA00023125"/>
    </source>
</evidence>
<name>A0A3Q1JSR4_ANATE</name>
<dbReference type="Ensembl" id="ENSATET00000034481.3">
    <property type="protein sequence ID" value="ENSATEP00000033989.3"/>
    <property type="gene ID" value="ENSATEG00000023369.3"/>
</dbReference>
<feature type="compositionally biased region" description="Low complexity" evidence="6">
    <location>
        <begin position="157"/>
        <end position="167"/>
    </location>
</feature>
<dbReference type="SMART" id="SM00540">
    <property type="entry name" value="LEM"/>
    <property type="match status" value="1"/>
</dbReference>
<reference evidence="10" key="3">
    <citation type="submission" date="2025-09" db="UniProtKB">
        <authorList>
            <consortium name="Ensembl"/>
        </authorList>
    </citation>
    <scope>IDENTIFICATION</scope>
</reference>
<evidence type="ECO:0000259" key="9">
    <source>
        <dbReference type="PROSITE" id="PS50955"/>
    </source>
</evidence>
<dbReference type="AlphaFoldDB" id="A0A3Q1JSR4"/>
<evidence type="ECO:0000256" key="1">
    <source>
        <dbReference type="ARBA" id="ARBA00007744"/>
    </source>
</evidence>
<dbReference type="InterPro" id="IPR003887">
    <property type="entry name" value="LEM_dom"/>
</dbReference>
<dbReference type="SUPFAM" id="SSF63451">
    <property type="entry name" value="LEM domain"/>
    <property type="match status" value="2"/>
</dbReference>
<dbReference type="InterPro" id="IPR011015">
    <property type="entry name" value="LEM/LEM-like_dom_sf"/>
</dbReference>
<evidence type="ECO:0000256" key="2">
    <source>
        <dbReference type="ARBA" id="ARBA00022481"/>
    </source>
</evidence>
<evidence type="ECO:0000256" key="4">
    <source>
        <dbReference type="ARBA" id="ARBA00022990"/>
    </source>
</evidence>
<keyword evidence="7" id="KW-1133">Transmembrane helix</keyword>
<dbReference type="PROSITE" id="PS50955">
    <property type="entry name" value="LEM_LIKE"/>
    <property type="match status" value="1"/>
</dbReference>
<dbReference type="CDD" id="cd12940">
    <property type="entry name" value="LEM_LAP2_LEMD1"/>
    <property type="match status" value="1"/>
</dbReference>
<reference evidence="10" key="2">
    <citation type="submission" date="2025-08" db="UniProtKB">
        <authorList>
            <consortium name="Ensembl"/>
        </authorList>
    </citation>
    <scope>IDENTIFICATION</scope>
</reference>
<protein>
    <recommendedName>
        <fullName evidence="12">LEM domain-containing protein</fullName>
    </recommendedName>
</protein>
<keyword evidence="2" id="KW-0488">Methylation</keyword>
<dbReference type="STRING" id="64144.ENSATEP00000033989"/>
<keyword evidence="7" id="KW-0472">Membrane</keyword>
<dbReference type="Proteomes" id="UP000265040">
    <property type="component" value="Chromosome 7"/>
</dbReference>
<dbReference type="InterPro" id="IPR013146">
    <property type="entry name" value="LEM-like_dom"/>
</dbReference>
<feature type="domain" description="LEM" evidence="8">
    <location>
        <begin position="72"/>
        <end position="116"/>
    </location>
</feature>
<evidence type="ECO:0000313" key="11">
    <source>
        <dbReference type="Proteomes" id="UP000265040"/>
    </source>
</evidence>